<feature type="transmembrane region" description="Helical" evidence="7">
    <location>
        <begin position="54"/>
        <end position="73"/>
    </location>
</feature>
<organism evidence="8 10">
    <name type="scientific">Clostridium septicum</name>
    <dbReference type="NCBI Taxonomy" id="1504"/>
    <lineage>
        <taxon>Bacteria</taxon>
        <taxon>Bacillati</taxon>
        <taxon>Bacillota</taxon>
        <taxon>Clostridia</taxon>
        <taxon>Eubacteriales</taxon>
        <taxon>Clostridiaceae</taxon>
        <taxon>Clostridium</taxon>
    </lineage>
</organism>
<name>A0A9N7PJ69_CLOSE</name>
<feature type="compositionally biased region" description="Low complexity" evidence="6">
    <location>
        <begin position="162"/>
        <end position="177"/>
    </location>
</feature>
<dbReference type="AlphaFoldDB" id="A0A9N7PJ69"/>
<dbReference type="EMBL" id="CP099799">
    <property type="protein sequence ID" value="USS01017.1"/>
    <property type="molecule type" value="Genomic_DNA"/>
</dbReference>
<evidence type="ECO:0000256" key="6">
    <source>
        <dbReference type="SAM" id="MobiDB-lite"/>
    </source>
</evidence>
<evidence type="ECO:0000313" key="10">
    <source>
        <dbReference type="Proteomes" id="UP000280586"/>
    </source>
</evidence>
<keyword evidence="4 7" id="KW-1133">Transmembrane helix</keyword>
<dbReference type="EMBL" id="CP023671">
    <property type="protein sequence ID" value="AYE34421.1"/>
    <property type="molecule type" value="Genomic_DNA"/>
</dbReference>
<comment type="subcellular location">
    <subcellularLocation>
        <location evidence="1">Cell membrane</location>
        <topology evidence="1">Multi-pass membrane protein</topology>
    </subcellularLocation>
</comment>
<keyword evidence="5 7" id="KW-0472">Membrane</keyword>
<dbReference type="GeneID" id="303560667"/>
<evidence type="ECO:0000313" key="9">
    <source>
        <dbReference type="EMBL" id="USS01017.1"/>
    </source>
</evidence>
<dbReference type="Proteomes" id="UP001055437">
    <property type="component" value="Chromosome"/>
</dbReference>
<evidence type="ECO:0000313" key="8">
    <source>
        <dbReference type="EMBL" id="AYE34421.1"/>
    </source>
</evidence>
<proteinExistence type="predicted"/>
<sequence length="177" mass="19343">MKNLELPRIGSRNLKTAISVCICLILFRADPFYSAIASVICMQGTVENSVKSGINRLIGTLLGGVTGVILLSFTRYFNFEVIIPLITAFGIIFVIYTCNLIKKPASCTISCIVLIAIMIAPETSNPLFYASRRTIETALGILVAVLVNKYINPPEKKLVDTNNKNNPSNEGENNNSK</sequence>
<evidence type="ECO:0000256" key="3">
    <source>
        <dbReference type="ARBA" id="ARBA00022692"/>
    </source>
</evidence>
<evidence type="ECO:0000256" key="7">
    <source>
        <dbReference type="SAM" id="Phobius"/>
    </source>
</evidence>
<dbReference type="KEGG" id="csep:CP523_08270"/>
<dbReference type="OrthoDB" id="1653617at2"/>
<dbReference type="RefSeq" id="WP_066674731.1">
    <property type="nucleotide sequence ID" value="NZ_CABMIZ010000006.1"/>
</dbReference>
<reference evidence="9" key="2">
    <citation type="submission" date="2022-06" db="EMBL/GenBank/DDBJ databases">
        <authorList>
            <person name="Holder M.E."/>
            <person name="Ajami N.J."/>
            <person name="Petrosino J.F."/>
        </authorList>
    </citation>
    <scope>NUCLEOTIDE SEQUENCE</scope>
    <source>
        <strain evidence="9">RMA 8861</strain>
    </source>
</reference>
<dbReference type="Proteomes" id="UP000280586">
    <property type="component" value="Chromosome"/>
</dbReference>
<evidence type="ECO:0000256" key="4">
    <source>
        <dbReference type="ARBA" id="ARBA00022989"/>
    </source>
</evidence>
<evidence type="ECO:0000256" key="2">
    <source>
        <dbReference type="ARBA" id="ARBA00022475"/>
    </source>
</evidence>
<evidence type="ECO:0000256" key="5">
    <source>
        <dbReference type="ARBA" id="ARBA00023136"/>
    </source>
</evidence>
<reference evidence="8 10" key="1">
    <citation type="submission" date="2017-09" db="EMBL/GenBank/DDBJ databases">
        <authorList>
            <person name="Thomas P."/>
            <person name="Seyboldt C."/>
        </authorList>
    </citation>
    <scope>NUCLEOTIDE SEQUENCE [LARGE SCALE GENOMIC DNA]</scope>
    <source>
        <strain evidence="8 10">DSM 7534</strain>
    </source>
</reference>
<keyword evidence="2" id="KW-1003">Cell membrane</keyword>
<protein>
    <submittedName>
        <fullName evidence="9">Aromatic acid exporter family protein</fullName>
    </submittedName>
    <submittedName>
        <fullName evidence="8">FUSC family protein</fullName>
    </submittedName>
</protein>
<dbReference type="Pfam" id="PF06081">
    <property type="entry name" value="ArAE_1"/>
    <property type="match status" value="1"/>
</dbReference>
<dbReference type="InterPro" id="IPR010343">
    <property type="entry name" value="ArAE_1"/>
</dbReference>
<evidence type="ECO:0000313" key="11">
    <source>
        <dbReference type="Proteomes" id="UP001055437"/>
    </source>
</evidence>
<dbReference type="GO" id="GO:0005886">
    <property type="term" value="C:plasma membrane"/>
    <property type="evidence" value="ECO:0007669"/>
    <property type="project" value="UniProtKB-SubCell"/>
</dbReference>
<feature type="region of interest" description="Disordered" evidence="6">
    <location>
        <begin position="158"/>
        <end position="177"/>
    </location>
</feature>
<keyword evidence="3 7" id="KW-0812">Transmembrane</keyword>
<gene>
    <name evidence="8" type="ORF">CP523_08270</name>
    <name evidence="9" type="ORF">NH397_00605</name>
</gene>
<keyword evidence="11" id="KW-1185">Reference proteome</keyword>
<evidence type="ECO:0000256" key="1">
    <source>
        <dbReference type="ARBA" id="ARBA00004651"/>
    </source>
</evidence>
<accession>A0A9N7PJ69</accession>
<feature type="transmembrane region" description="Helical" evidence="7">
    <location>
        <begin position="79"/>
        <end position="98"/>
    </location>
</feature>